<comment type="cofactor">
    <cofactor evidence="6">
        <name>[2Fe-2S] cluster</name>
        <dbReference type="ChEBI" id="CHEBI:190135"/>
    </cofactor>
</comment>
<dbReference type="Pfam" id="PF00111">
    <property type="entry name" value="Fer2"/>
    <property type="match status" value="1"/>
</dbReference>
<dbReference type="AlphaFoldDB" id="A0A1L5SM52"/>
<evidence type="ECO:0000256" key="4">
    <source>
        <dbReference type="ARBA" id="ARBA00023004"/>
    </source>
</evidence>
<evidence type="ECO:0000256" key="3">
    <source>
        <dbReference type="ARBA" id="ARBA00022723"/>
    </source>
</evidence>
<keyword evidence="3" id="KW-0479">Metal-binding</keyword>
<dbReference type="InterPro" id="IPR001055">
    <property type="entry name" value="Adrenodoxin-like"/>
</dbReference>
<dbReference type="InterPro" id="IPR001041">
    <property type="entry name" value="2Fe-2S_ferredoxin-type"/>
</dbReference>
<dbReference type="PROSITE" id="PS51085">
    <property type="entry name" value="2FE2S_FER_2"/>
    <property type="match status" value="1"/>
</dbReference>
<keyword evidence="2" id="KW-0001">2Fe-2S</keyword>
<dbReference type="InterPro" id="IPR012675">
    <property type="entry name" value="Beta-grasp_dom_sf"/>
</dbReference>
<dbReference type="Gene3D" id="3.10.20.30">
    <property type="match status" value="1"/>
</dbReference>
<dbReference type="SUPFAM" id="SSF54292">
    <property type="entry name" value="2Fe-2S ferredoxin-like"/>
    <property type="match status" value="1"/>
</dbReference>
<comment type="similarity">
    <text evidence="1">Belongs to the adrenodoxin/putidaredoxin family.</text>
</comment>
<dbReference type="InterPro" id="IPR036010">
    <property type="entry name" value="2Fe-2S_ferredoxin-like_sf"/>
</dbReference>
<keyword evidence="4" id="KW-0408">Iron</keyword>
<accession>A0A1L5SM52</accession>
<dbReference type="EMBL" id="KX155565">
    <property type="protein sequence ID" value="APP18128.1"/>
    <property type="molecule type" value="Genomic_DNA"/>
</dbReference>
<evidence type="ECO:0000256" key="1">
    <source>
        <dbReference type="ARBA" id="ARBA00010914"/>
    </source>
</evidence>
<sequence length="106" mass="11194">MAKITYIEHSGAEHVVEVPEGYSLMEGATKNSVPGIVAECMGGCACATCHIYVDPAWRAAVPAAQDDELAMLEYASDVQEGSRLACQIKVTNSMDGMAVRMPASQG</sequence>
<proteinExistence type="inferred from homology"/>
<dbReference type="GO" id="GO:0005829">
    <property type="term" value="C:cytosol"/>
    <property type="evidence" value="ECO:0007669"/>
    <property type="project" value="TreeGrafter"/>
</dbReference>
<evidence type="ECO:0000256" key="6">
    <source>
        <dbReference type="ARBA" id="ARBA00034078"/>
    </source>
</evidence>
<evidence type="ECO:0000256" key="2">
    <source>
        <dbReference type="ARBA" id="ARBA00022714"/>
    </source>
</evidence>
<dbReference type="PRINTS" id="PR00355">
    <property type="entry name" value="ADRENODOXIN"/>
</dbReference>
<dbReference type="GO" id="GO:0009055">
    <property type="term" value="F:electron transfer activity"/>
    <property type="evidence" value="ECO:0007669"/>
    <property type="project" value="TreeGrafter"/>
</dbReference>
<feature type="domain" description="2Fe-2S ferredoxin-type" evidence="7">
    <location>
        <begin position="2"/>
        <end position="105"/>
    </location>
</feature>
<dbReference type="PANTHER" id="PTHR23426:SF65">
    <property type="entry name" value="FERREDOXIN-2, MITOCHONDRIAL"/>
    <property type="match status" value="1"/>
</dbReference>
<protein>
    <submittedName>
        <fullName evidence="8">Ferredoxin</fullName>
    </submittedName>
</protein>
<evidence type="ECO:0000313" key="8">
    <source>
        <dbReference type="EMBL" id="APP18128.1"/>
    </source>
</evidence>
<evidence type="ECO:0000259" key="7">
    <source>
        <dbReference type="PROSITE" id="PS51085"/>
    </source>
</evidence>
<dbReference type="GO" id="GO:0046872">
    <property type="term" value="F:metal ion binding"/>
    <property type="evidence" value="ECO:0007669"/>
    <property type="project" value="UniProtKB-KW"/>
</dbReference>
<dbReference type="PANTHER" id="PTHR23426">
    <property type="entry name" value="FERREDOXIN/ADRENODOXIN"/>
    <property type="match status" value="1"/>
</dbReference>
<dbReference type="GO" id="GO:0051537">
    <property type="term" value="F:2 iron, 2 sulfur cluster binding"/>
    <property type="evidence" value="ECO:0007669"/>
    <property type="project" value="UniProtKB-KW"/>
</dbReference>
<organism evidence="8">
    <name type="scientific">Burkholderia sp. BC1</name>
    <dbReference type="NCBI Taxonomy" id="1095370"/>
    <lineage>
        <taxon>Bacteria</taxon>
        <taxon>Pseudomonadati</taxon>
        <taxon>Pseudomonadota</taxon>
        <taxon>Betaproteobacteria</taxon>
        <taxon>Burkholderiales</taxon>
        <taxon>Burkholderiaceae</taxon>
        <taxon>Burkholderia</taxon>
    </lineage>
</organism>
<keyword evidence="5" id="KW-0411">Iron-sulfur</keyword>
<gene>
    <name evidence="8" type="primary">nolAb</name>
</gene>
<name>A0A1L5SM52_9BURK</name>
<evidence type="ECO:0000256" key="5">
    <source>
        <dbReference type="ARBA" id="ARBA00023014"/>
    </source>
</evidence>
<reference evidence="8" key="1">
    <citation type="submission" date="2016-04" db="EMBL/GenBank/DDBJ databases">
        <title>2-naphthol catabolic nol gene cluster in Burkholderia sp. strain BC1.</title>
        <authorList>
            <person name="Pal Chowdhury P."/>
            <person name="Dutta T.K."/>
        </authorList>
    </citation>
    <scope>NUCLEOTIDE SEQUENCE</scope>
    <source>
        <strain evidence="8">BC1</strain>
    </source>
</reference>
<dbReference type="CDD" id="cd00207">
    <property type="entry name" value="fer2"/>
    <property type="match status" value="1"/>
</dbReference>
<dbReference type="GO" id="GO:0140647">
    <property type="term" value="P:P450-containing electron transport chain"/>
    <property type="evidence" value="ECO:0007669"/>
    <property type="project" value="InterPro"/>
</dbReference>